<reference evidence="1 2" key="1">
    <citation type="journal article" date="2021" name="Front. Microbiol.">
        <title>Aerobic Denitrification and Heterotrophic Sulfur Oxidation in the Genus Halomonas Revealed by Six Novel Species Characterizations and Genome-Based Analysis.</title>
        <authorList>
            <person name="Wang L."/>
            <person name="Shao Z."/>
        </authorList>
    </citation>
    <scope>NUCLEOTIDE SEQUENCE [LARGE SCALE GENOMIC DNA]</scope>
    <source>
        <strain evidence="1 2">MCCC 1A11058</strain>
    </source>
</reference>
<name>A0ABS9AX14_9GAMM</name>
<sequence length="276" mass="31037">MGNYSKQLTKRFRHTGKGLHQGFCVICGEYGKLTFDHVPPQGSITITKTEQHLISELSGINLEKKIKGVPSPNGSKFKTICQICNGVRVGSGDEEVKRVHKSISSQVADYYMGKSIYPLASVRFDASTYVRAMAGHILAATSSIECQKEQVSSTFFDPLKSHVIHKDNKLFDTHDIYYWLYPYERHLSAKLIGFHNNGVTSTLSLLSFHPIAFMIAEKGKSTYPTQASKLEKDDKHFSIDISVSNVKYSAFPFIELKGNQFYMLTDYLCTTSRPLL</sequence>
<dbReference type="Proteomes" id="UP001320272">
    <property type="component" value="Unassembled WGS sequence"/>
</dbReference>
<evidence type="ECO:0000313" key="1">
    <source>
        <dbReference type="EMBL" id="MCE8026264.1"/>
    </source>
</evidence>
<evidence type="ECO:0000313" key="2">
    <source>
        <dbReference type="Proteomes" id="UP001320272"/>
    </source>
</evidence>
<gene>
    <name evidence="1" type="ORF">HOP59_19240</name>
</gene>
<dbReference type="EMBL" id="JABFTV010000011">
    <property type="protein sequence ID" value="MCE8026264.1"/>
    <property type="molecule type" value="Genomic_DNA"/>
</dbReference>
<accession>A0ABS9AX14</accession>
<comment type="caution">
    <text evidence="1">The sequence shown here is derived from an EMBL/GenBank/DDBJ whole genome shotgun (WGS) entry which is preliminary data.</text>
</comment>
<protein>
    <submittedName>
        <fullName evidence="1">Metal-binding protein</fullName>
    </submittedName>
</protein>
<proteinExistence type="predicted"/>
<keyword evidence="2" id="KW-1185">Reference proteome</keyword>
<organism evidence="1 2">
    <name type="scientific">Billgrantia aerodenitrificans</name>
    <dbReference type="NCBI Taxonomy" id="2733483"/>
    <lineage>
        <taxon>Bacteria</taxon>
        <taxon>Pseudomonadati</taxon>
        <taxon>Pseudomonadota</taxon>
        <taxon>Gammaproteobacteria</taxon>
        <taxon>Oceanospirillales</taxon>
        <taxon>Halomonadaceae</taxon>
        <taxon>Billgrantia</taxon>
    </lineage>
</organism>
<dbReference type="RefSeq" id="WP_234255128.1">
    <property type="nucleotide sequence ID" value="NZ_JABFTV010000011.1"/>
</dbReference>